<feature type="compositionally biased region" description="Low complexity" evidence="1">
    <location>
        <begin position="15"/>
        <end position="34"/>
    </location>
</feature>
<sequence length="849" mass="89131">MRAGGGGRGGGGGRQQQPRAAAAAAGEGAEIPPASRKLVQGLKGILADRTEAEIYATLLDCGMDPDVAVERLISQDPFHEVRRKRNNKKEVKAPQEARSRPFYKSTYRGSKAVSDRSGRSYSGLGADSTGSVKGTSKKEAGLIPPENLSASDSVKASNPTETVSAAGNLADAKPSTFQPPSQAQHGWGGVPGRPSMADIVKMGRPQAKSGSRSAGISAGVPTVAGSVVSNASNPIPKDSHNTVLPSEGDHVTANKLPNGTVQVHSVPADDSFVDILPPGEGSDVPESFGAVSTNAKPAGSIIPEVNEVDFGNDDNFEETKEMSASNASGLTSSGPLSVSDKDVPSSNDLIEKSDNCQSDKDALEHRQDSNDNMSTTSYLLEHLTIHEEKRPKASEDNPAVIIPGHLQVSNADFADLTFGSFVSGTLDVSCSTVPANSDGEVTSVSENHSSDQSDVRIHEYENKEAVIPAANEYIAPATNSNMENTSINSVQQSEVGRAGLMGVTNSAEYNLSPTDYATSSTVQPDSAPQNYLQENRQMQNISPLSSFMQGNIPNGLLPPAMPPFRELDPAFSLLLTNPPLATMIHGTPPSSMSNTTVSTQPQENVNPGGLSNTQLTHSQASTSMAPLPHHLALHPYAQATLPLGYTSMMGYPSLPQSYYLPPAAFQQPYMNSGLFHQAAAAAAAAAAPNSNVKYPMPQYKSNVPLASMPQQASLLSNYVGGFGTANGMPGNYALNQSSVPANAAPGFDGTMPSQYKDGNHYISLQQNENPAMWMHGAGSRGMPPLAANTLYGYQGQQGHQGGLRQGQLPSQFGAALGQSQQGLGQEHRNPSDSNLSAAGQANQMWPNSY</sequence>
<keyword evidence="5" id="KW-1185">Reference proteome</keyword>
<feature type="compositionally biased region" description="Basic and acidic residues" evidence="1">
    <location>
        <begin position="88"/>
        <end position="99"/>
    </location>
</feature>
<feature type="compositionally biased region" description="Polar residues" evidence="1">
    <location>
        <begin position="322"/>
        <end position="336"/>
    </location>
</feature>
<feature type="compositionally biased region" description="Acidic residues" evidence="1">
    <location>
        <begin position="306"/>
        <end position="316"/>
    </location>
</feature>
<reference evidence="4" key="3">
    <citation type="submission" date="2018-08" db="UniProtKB">
        <authorList>
            <consortium name="EnsemblPlants"/>
        </authorList>
    </citation>
    <scope>IDENTIFICATION</scope>
    <source>
        <strain evidence="4">cv. Bd21</strain>
    </source>
</reference>
<feature type="region of interest" description="Disordered" evidence="1">
    <location>
        <begin position="80"/>
        <end position="251"/>
    </location>
</feature>
<gene>
    <name evidence="4" type="primary">LOC100825596</name>
    <name evidence="3" type="ORF">BRADI_2g15260v3</name>
</gene>
<dbReference type="Pfam" id="PF06972">
    <property type="entry name" value="GIP1_N"/>
    <property type="match status" value="1"/>
</dbReference>
<feature type="compositionally biased region" description="Polar residues" evidence="1">
    <location>
        <begin position="831"/>
        <end position="849"/>
    </location>
</feature>
<feature type="region of interest" description="Disordered" evidence="1">
    <location>
        <begin position="817"/>
        <end position="849"/>
    </location>
</feature>
<feature type="compositionally biased region" description="Basic and acidic residues" evidence="1">
    <location>
        <begin position="339"/>
        <end position="369"/>
    </location>
</feature>
<feature type="region of interest" description="Disordered" evidence="1">
    <location>
        <begin position="1"/>
        <end position="34"/>
    </location>
</feature>
<dbReference type="PANTHER" id="PTHR46445:SF8">
    <property type="entry name" value="OS05G0581800 PROTEIN"/>
    <property type="match status" value="1"/>
</dbReference>
<evidence type="ECO:0000259" key="2">
    <source>
        <dbReference type="Pfam" id="PF06972"/>
    </source>
</evidence>
<dbReference type="InterPro" id="IPR009719">
    <property type="entry name" value="GIP1_N"/>
</dbReference>
<name>A0A0Q3G284_BRADI</name>
<protein>
    <recommendedName>
        <fullName evidence="2">GBF-interacting protein 1 N-terminal domain-containing protein</fullName>
    </recommendedName>
</protein>
<reference evidence="3" key="2">
    <citation type="submission" date="2017-06" db="EMBL/GenBank/DDBJ databases">
        <title>WGS assembly of Brachypodium distachyon.</title>
        <authorList>
            <consortium name="The International Brachypodium Initiative"/>
            <person name="Lucas S."/>
            <person name="Harmon-Smith M."/>
            <person name="Lail K."/>
            <person name="Tice H."/>
            <person name="Grimwood J."/>
            <person name="Bruce D."/>
            <person name="Barry K."/>
            <person name="Shu S."/>
            <person name="Lindquist E."/>
            <person name="Wang M."/>
            <person name="Pitluck S."/>
            <person name="Vogel J.P."/>
            <person name="Garvin D.F."/>
            <person name="Mockler T.C."/>
            <person name="Schmutz J."/>
            <person name="Rokhsar D."/>
            <person name="Bevan M.W."/>
        </authorList>
    </citation>
    <scope>NUCLEOTIDE SEQUENCE</scope>
    <source>
        <strain evidence="3">Bd21</strain>
    </source>
</reference>
<evidence type="ECO:0000313" key="5">
    <source>
        <dbReference type="Proteomes" id="UP000008810"/>
    </source>
</evidence>
<dbReference type="InterPro" id="IPR009060">
    <property type="entry name" value="UBA-like_sf"/>
</dbReference>
<reference evidence="3 4" key="1">
    <citation type="journal article" date="2010" name="Nature">
        <title>Genome sequencing and analysis of the model grass Brachypodium distachyon.</title>
        <authorList>
            <consortium name="International Brachypodium Initiative"/>
        </authorList>
    </citation>
    <scope>NUCLEOTIDE SEQUENCE [LARGE SCALE GENOMIC DNA]</scope>
    <source>
        <strain evidence="3 4">Bd21</strain>
    </source>
</reference>
<dbReference type="EnsemblPlants" id="KQK04685">
    <property type="protein sequence ID" value="KQK04685"/>
    <property type="gene ID" value="BRADI_2g15260v3"/>
</dbReference>
<feature type="compositionally biased region" description="Gly residues" evidence="1">
    <location>
        <begin position="1"/>
        <end position="14"/>
    </location>
</feature>
<evidence type="ECO:0000313" key="4">
    <source>
        <dbReference type="EnsemblPlants" id="KQK04685"/>
    </source>
</evidence>
<dbReference type="ExpressionAtlas" id="A0A0Q3G284">
    <property type="expression patterns" value="baseline and differential"/>
</dbReference>
<feature type="domain" description="GBF-interacting protein 1 N-terminal" evidence="2">
    <location>
        <begin position="31"/>
        <end position="90"/>
    </location>
</feature>
<dbReference type="Proteomes" id="UP000008810">
    <property type="component" value="Chromosome 2"/>
</dbReference>
<dbReference type="OrthoDB" id="762072at2759"/>
<dbReference type="AlphaFoldDB" id="A0A0Q3G284"/>
<feature type="compositionally biased region" description="Polar residues" evidence="1">
    <location>
        <begin position="175"/>
        <end position="184"/>
    </location>
</feature>
<dbReference type="Gramene" id="KQK04685">
    <property type="protein sequence ID" value="KQK04685"/>
    <property type="gene ID" value="BRADI_2g15260v3"/>
</dbReference>
<evidence type="ECO:0000256" key="1">
    <source>
        <dbReference type="SAM" id="MobiDB-lite"/>
    </source>
</evidence>
<accession>A0A0Q3G284</accession>
<dbReference type="GeneID" id="100825596"/>
<dbReference type="PANTHER" id="PTHR46445">
    <property type="entry name" value="RNA POLYMERASE II DEGRADATION FACTOR-LIKE PROTEIN (DUF1296)"/>
    <property type="match status" value="1"/>
</dbReference>
<feature type="compositionally biased region" description="Polar residues" evidence="1">
    <location>
        <begin position="148"/>
        <end position="165"/>
    </location>
</feature>
<evidence type="ECO:0000313" key="3">
    <source>
        <dbReference type="EMBL" id="KQK04685.1"/>
    </source>
</evidence>
<dbReference type="RefSeq" id="XP_010230981.2">
    <property type="nucleotide sequence ID" value="XM_010232679.3"/>
</dbReference>
<feature type="region of interest" description="Disordered" evidence="1">
    <location>
        <begin position="305"/>
        <end position="373"/>
    </location>
</feature>
<dbReference type="STRING" id="15368.A0A0Q3G284"/>
<dbReference type="EMBL" id="CM000881">
    <property type="protein sequence ID" value="KQK04685.1"/>
    <property type="molecule type" value="Genomic_DNA"/>
</dbReference>
<organism evidence="3">
    <name type="scientific">Brachypodium distachyon</name>
    <name type="common">Purple false brome</name>
    <name type="synonym">Trachynia distachya</name>
    <dbReference type="NCBI Taxonomy" id="15368"/>
    <lineage>
        <taxon>Eukaryota</taxon>
        <taxon>Viridiplantae</taxon>
        <taxon>Streptophyta</taxon>
        <taxon>Embryophyta</taxon>
        <taxon>Tracheophyta</taxon>
        <taxon>Spermatophyta</taxon>
        <taxon>Magnoliopsida</taxon>
        <taxon>Liliopsida</taxon>
        <taxon>Poales</taxon>
        <taxon>Poaceae</taxon>
        <taxon>BOP clade</taxon>
        <taxon>Pooideae</taxon>
        <taxon>Stipodae</taxon>
        <taxon>Brachypodieae</taxon>
        <taxon>Brachypodium</taxon>
    </lineage>
</organism>
<proteinExistence type="predicted"/>
<dbReference type="SUPFAM" id="SSF46934">
    <property type="entry name" value="UBA-like"/>
    <property type="match status" value="1"/>
</dbReference>